<keyword evidence="5" id="KW-1185">Reference proteome</keyword>
<dbReference type="GO" id="GO:0005976">
    <property type="term" value="P:polysaccharide metabolic process"/>
    <property type="evidence" value="ECO:0007669"/>
    <property type="project" value="TreeGrafter"/>
</dbReference>
<dbReference type="PANTHER" id="PTHR40111:SF1">
    <property type="entry name" value="CEPHALOSPORIN-C DEACETYLASE"/>
    <property type="match status" value="1"/>
</dbReference>
<keyword evidence="4" id="KW-0378">Hydrolase</keyword>
<dbReference type="InterPro" id="IPR039069">
    <property type="entry name" value="CE7"/>
</dbReference>
<dbReference type="InterPro" id="IPR008391">
    <property type="entry name" value="AXE1_dom"/>
</dbReference>
<dbReference type="Gene3D" id="3.40.50.1820">
    <property type="entry name" value="alpha/beta hydrolase"/>
    <property type="match status" value="1"/>
</dbReference>
<evidence type="ECO:0000256" key="2">
    <source>
        <dbReference type="PIRSR" id="PIRSR639069-2"/>
    </source>
</evidence>
<dbReference type="EC" id="3.1.1.41" evidence="4"/>
<dbReference type="PANTHER" id="PTHR40111">
    <property type="entry name" value="CEPHALOSPORIN-C DEACETYLASE"/>
    <property type="match status" value="1"/>
</dbReference>
<proteinExistence type="predicted"/>
<feature type="active site" description="Charge relay system" evidence="1">
    <location>
        <position position="268"/>
    </location>
</feature>
<dbReference type="AlphaFoldDB" id="A0A0M2HJI0"/>
<feature type="binding site" evidence="2">
    <location>
        <position position="92"/>
    </location>
    <ligand>
        <name>substrate</name>
    </ligand>
</feature>
<evidence type="ECO:0000313" key="5">
    <source>
        <dbReference type="Proteomes" id="UP000034098"/>
    </source>
</evidence>
<dbReference type="OrthoDB" id="9770528at2"/>
<dbReference type="RefSeq" id="WP_084695451.1">
    <property type="nucleotide sequence ID" value="NZ_JYJA01000026.1"/>
</dbReference>
<accession>A0A0M2HJI0</accession>
<dbReference type="EMBL" id="JYJA01000026">
    <property type="protein sequence ID" value="KJL44494.1"/>
    <property type="molecule type" value="Genomic_DNA"/>
</dbReference>
<evidence type="ECO:0000259" key="3">
    <source>
        <dbReference type="Pfam" id="PF05448"/>
    </source>
</evidence>
<dbReference type="GO" id="GO:0047739">
    <property type="term" value="F:cephalosporin-C deacetylase activity"/>
    <property type="evidence" value="ECO:0007669"/>
    <property type="project" value="UniProtKB-EC"/>
</dbReference>
<dbReference type="PATRIC" id="fig|69370.6.peg.916"/>
<dbReference type="SUPFAM" id="SSF53474">
    <property type="entry name" value="alpha/beta-Hydrolases"/>
    <property type="match status" value="1"/>
</dbReference>
<sequence length="337" mass="36302">MTRFDLPVEELHRFGPDVAEPDDFDRFWAQTIAEARDAGGRVTVTDVDVPLRAVEARELTFPGFAGDPVRAWYLRPAGVATDLPAVVEFLGYGGGRGMPQQRLTWAAAGFAHIVMDTRGQAAADTADPHGSDPSVPGFLTRGIGEPATYYYRRVFTDGVRCVDAVRGLEGIDRSAVAVAGGSQGGGIALAVAGLRHDLVAAIVDYPFLCHFRRAVGMTGREPYQEVARYLAIHRDRTDAVFRTLSYFDGVNFAARATAPALFSVGLQDPVCPPSTVFAAYNAYAASVKEMVTFEFNEHEGGGAGHWPRQAGFLEEQLASAARADRKRDIPVLAAPGQ</sequence>
<reference evidence="4 5" key="1">
    <citation type="submission" date="2015-02" db="EMBL/GenBank/DDBJ databases">
        <title>Draft genome sequences of ten Microbacterium spp. with emphasis on heavy metal contaminated environments.</title>
        <authorList>
            <person name="Corretto E."/>
        </authorList>
    </citation>
    <scope>NUCLEOTIDE SEQUENCE [LARGE SCALE GENOMIC DNA]</scope>
    <source>
        <strain evidence="4 5">DSM 8608</strain>
    </source>
</reference>
<protein>
    <submittedName>
        <fullName evidence="4">Cephalosporin-C deacetylase</fullName>
        <ecNumber evidence="4">3.1.1.41</ecNumber>
    </submittedName>
</protein>
<dbReference type="InterPro" id="IPR029058">
    <property type="entry name" value="AB_hydrolase_fold"/>
</dbReference>
<dbReference type="Proteomes" id="UP000034098">
    <property type="component" value="Unassembled WGS sequence"/>
</dbReference>
<feature type="active site" description="Charge relay system" evidence="1">
    <location>
        <position position="298"/>
    </location>
</feature>
<feature type="domain" description="Acetyl xylan esterase" evidence="3">
    <location>
        <begin position="1"/>
        <end position="309"/>
    </location>
</feature>
<name>A0A0M2HJI0_MICTR</name>
<evidence type="ECO:0000313" key="4">
    <source>
        <dbReference type="EMBL" id="KJL44494.1"/>
    </source>
</evidence>
<organism evidence="4 5">
    <name type="scientific">Microbacterium trichothecenolyticum</name>
    <name type="common">Aureobacterium trichothecenolyticum</name>
    <dbReference type="NCBI Taxonomy" id="69370"/>
    <lineage>
        <taxon>Bacteria</taxon>
        <taxon>Bacillati</taxon>
        <taxon>Actinomycetota</taxon>
        <taxon>Actinomycetes</taxon>
        <taxon>Micrococcales</taxon>
        <taxon>Microbacteriaceae</taxon>
        <taxon>Microbacterium</taxon>
    </lineage>
</organism>
<gene>
    <name evidence="4" type="primary">axeA_1</name>
    <name evidence="4" type="ORF">RS82_00888</name>
</gene>
<feature type="active site" description="Nucleophile" evidence="1">
    <location>
        <position position="182"/>
    </location>
</feature>
<comment type="caution">
    <text evidence="4">The sequence shown here is derived from an EMBL/GenBank/DDBJ whole genome shotgun (WGS) entry which is preliminary data.</text>
</comment>
<evidence type="ECO:0000256" key="1">
    <source>
        <dbReference type="PIRSR" id="PIRSR639069-1"/>
    </source>
</evidence>
<dbReference type="Pfam" id="PF05448">
    <property type="entry name" value="AXE1"/>
    <property type="match status" value="1"/>
</dbReference>